<keyword evidence="4" id="KW-1185">Reference proteome</keyword>
<name>A0A1M5HT74_9FLAO</name>
<organism evidence="3 4">
    <name type="scientific">Flavobacterium segetis</name>
    <dbReference type="NCBI Taxonomy" id="271157"/>
    <lineage>
        <taxon>Bacteria</taxon>
        <taxon>Pseudomonadati</taxon>
        <taxon>Bacteroidota</taxon>
        <taxon>Flavobacteriia</taxon>
        <taxon>Flavobacteriales</taxon>
        <taxon>Flavobacteriaceae</taxon>
        <taxon>Flavobacterium</taxon>
    </lineage>
</organism>
<evidence type="ECO:0000256" key="2">
    <source>
        <dbReference type="SAM" id="SignalP"/>
    </source>
</evidence>
<dbReference type="AlphaFoldDB" id="A0A1M5HT74"/>
<dbReference type="Proteomes" id="UP000184036">
    <property type="component" value="Unassembled WGS sequence"/>
</dbReference>
<proteinExistence type="predicted"/>
<reference evidence="4" key="1">
    <citation type="submission" date="2016-11" db="EMBL/GenBank/DDBJ databases">
        <authorList>
            <person name="Varghese N."/>
            <person name="Submissions S."/>
        </authorList>
    </citation>
    <scope>NUCLEOTIDE SEQUENCE [LARGE SCALE GENOMIC DNA]</scope>
    <source>
        <strain evidence="4">DSM 19741</strain>
    </source>
</reference>
<sequence>MKASKLLFITGTLFLAVLAHAQVSVNVNIGSQPKWAPNNQQATEYYYLPDVETYYDVRQSQFIYYGNGRWLRSRNLPNQYRNYDLYSGYKVVLNNYHGSRPYSNFKSHKVKYYKGYKGNKHHYNKRKVYSNNNHFDNHDDHRDHDRKKNKEKHHYVKDKHNHD</sequence>
<feature type="chain" id="PRO_5009910897" description="YXWGXW repeat-containing protein" evidence="2">
    <location>
        <begin position="22"/>
        <end position="163"/>
    </location>
</feature>
<dbReference type="OrthoDB" id="799522at2"/>
<feature type="compositionally biased region" description="Basic and acidic residues" evidence="1">
    <location>
        <begin position="135"/>
        <end position="148"/>
    </location>
</feature>
<dbReference type="RefSeq" id="WP_072991398.1">
    <property type="nucleotide sequence ID" value="NZ_FQWE01000005.1"/>
</dbReference>
<evidence type="ECO:0008006" key="5">
    <source>
        <dbReference type="Google" id="ProtNLM"/>
    </source>
</evidence>
<gene>
    <name evidence="3" type="ORF">SAMN05444396_105301</name>
</gene>
<feature type="signal peptide" evidence="2">
    <location>
        <begin position="1"/>
        <end position="21"/>
    </location>
</feature>
<dbReference type="EMBL" id="FQWE01000005">
    <property type="protein sequence ID" value="SHG19123.1"/>
    <property type="molecule type" value="Genomic_DNA"/>
</dbReference>
<accession>A0A1M5HT74</accession>
<evidence type="ECO:0000313" key="3">
    <source>
        <dbReference type="EMBL" id="SHG19123.1"/>
    </source>
</evidence>
<feature type="region of interest" description="Disordered" evidence="1">
    <location>
        <begin position="130"/>
        <end position="163"/>
    </location>
</feature>
<protein>
    <recommendedName>
        <fullName evidence="5">YXWGXW repeat-containing protein</fullName>
    </recommendedName>
</protein>
<keyword evidence="2" id="KW-0732">Signal</keyword>
<dbReference type="STRING" id="271157.SAMN05444396_105301"/>
<evidence type="ECO:0000256" key="1">
    <source>
        <dbReference type="SAM" id="MobiDB-lite"/>
    </source>
</evidence>
<evidence type="ECO:0000313" key="4">
    <source>
        <dbReference type="Proteomes" id="UP000184036"/>
    </source>
</evidence>